<dbReference type="EMBL" id="CP021417">
    <property type="protein sequence ID" value="ARU46350.1"/>
    <property type="molecule type" value="Genomic_DNA"/>
</dbReference>
<dbReference type="KEGG" id="csil:CBE74_07440"/>
<dbReference type="InterPro" id="IPR001667">
    <property type="entry name" value="DDH_dom"/>
</dbReference>
<dbReference type="RefSeq" id="WP_087454157.1">
    <property type="nucleotide sequence ID" value="NZ_CP021417.2"/>
</dbReference>
<dbReference type="InterPro" id="IPR051319">
    <property type="entry name" value="Oligoribo/pAp-PDE_c-di-AMP_PDE"/>
</dbReference>
<dbReference type="OrthoDB" id="9803668at2"/>
<keyword evidence="4" id="KW-1185">Reference proteome</keyword>
<evidence type="ECO:0000259" key="2">
    <source>
        <dbReference type="Pfam" id="PF02272"/>
    </source>
</evidence>
<dbReference type="PANTHER" id="PTHR47618:SF1">
    <property type="entry name" value="BIFUNCTIONAL OLIGORIBONUCLEASE AND PAP PHOSPHATASE NRNA"/>
    <property type="match status" value="1"/>
</dbReference>
<dbReference type="SUPFAM" id="SSF64182">
    <property type="entry name" value="DHH phosphoesterases"/>
    <property type="match status" value="1"/>
</dbReference>
<reference evidence="3 4" key="3">
    <citation type="journal article" date="2020" name="Int. J. Syst. Evol. Microbiol.">
        <title>Corynebacterium silvaticum sp. nov., a unique group of NTTB corynebacteria in wild boar and roe deer.</title>
        <authorList>
            <person name="Dangel A."/>
            <person name="Berger A."/>
            <person name="Rau J."/>
            <person name="Eisenberg T."/>
            <person name="Kampfer P."/>
            <person name="Margos G."/>
            <person name="Contzen M."/>
            <person name="Busse H.J."/>
            <person name="Konrad R."/>
            <person name="Peters M."/>
            <person name="Sting R."/>
            <person name="Sing A."/>
        </authorList>
    </citation>
    <scope>NUCLEOTIDE SEQUENCE [LARGE SCALE GENOMIC DNA]</scope>
    <source>
        <strain evidence="3 4">PO100/5</strain>
    </source>
</reference>
<feature type="domain" description="DHHA1" evidence="2">
    <location>
        <begin position="246"/>
        <end position="310"/>
    </location>
</feature>
<organism evidence="3 4">
    <name type="scientific">Corynebacterium silvaticum</name>
    <dbReference type="NCBI Taxonomy" id="2320431"/>
    <lineage>
        <taxon>Bacteria</taxon>
        <taxon>Bacillati</taxon>
        <taxon>Actinomycetota</taxon>
        <taxon>Actinomycetes</taxon>
        <taxon>Mycobacteriales</taxon>
        <taxon>Corynebacteriaceae</taxon>
        <taxon>Corynebacterium</taxon>
    </lineage>
</organism>
<sequence>MSKTCVQTSSDKPLDWSATERIISKAERVCVVGHINPDPDAIGSVCATTLALEQLSKEAIGVIGQRTPLERSLLDIPRATDILTVDRLPECDAIIAVDCGAVGRLGALQPQVMRDISRVILIDHHSTNRGFAGVNLIDYQAESTTSILRDWFQHLKITLTKDIAYGLYAGLVSDTGGFRWGRPEMHALAQELVDTGLKIRSIGQQLFSSDSVPDLAMIGTILSRLRVMHVNNVSVVVAIAQYDDVQGHSTHAVEKIADLIRGSDGTDIAVVFKEYKRGEWAVSLRSEDLDISILARTLGGGGHIRSSGYVTFGTVDHVVAELKAAVQRVY</sequence>
<feature type="domain" description="DDH" evidence="1">
    <location>
        <begin position="28"/>
        <end position="170"/>
    </location>
</feature>
<gene>
    <name evidence="3" type="ORF">CBE74_07440</name>
</gene>
<accession>A0A7Y4P947</accession>
<dbReference type="Pfam" id="PF01368">
    <property type="entry name" value="DHH"/>
    <property type="match status" value="1"/>
</dbReference>
<dbReference type="Proteomes" id="UP000195652">
    <property type="component" value="Chromosome"/>
</dbReference>
<dbReference type="PANTHER" id="PTHR47618">
    <property type="entry name" value="BIFUNCTIONAL OLIGORIBONUCLEASE AND PAP PHOSPHATASE NRNA"/>
    <property type="match status" value="1"/>
</dbReference>
<evidence type="ECO:0000313" key="3">
    <source>
        <dbReference type="EMBL" id="ARU46350.1"/>
    </source>
</evidence>
<dbReference type="GO" id="GO:0003676">
    <property type="term" value="F:nucleic acid binding"/>
    <property type="evidence" value="ECO:0007669"/>
    <property type="project" value="InterPro"/>
</dbReference>
<dbReference type="InterPro" id="IPR003156">
    <property type="entry name" value="DHHA1_dom"/>
</dbReference>
<reference evidence="3 4" key="2">
    <citation type="journal article" date="2020" name="Antonie Van Leeuwenhoek">
        <title>Phylogenomic characterisation of a novel corynebacterial species pathogenic to animals.</title>
        <authorList>
            <person name="Moller J."/>
            <person name="Musella L."/>
            <person name="Melnikov V."/>
            <person name="Geissdorfer W."/>
            <person name="Burkovski A."/>
            <person name="Sangal V."/>
        </authorList>
    </citation>
    <scope>NUCLEOTIDE SEQUENCE [LARGE SCALE GENOMIC DNA]</scope>
    <source>
        <strain evidence="3 4">PO100/5</strain>
    </source>
</reference>
<reference evidence="3 4" key="1">
    <citation type="journal article" date="2014" name="BMC Vet. Res.">
        <title>First report of Corynebacterium pseudotuberculosis from caseous lymphadenitis lesions in Black Alentejano pig (Sus scrofa domesticus).</title>
        <authorList>
            <person name="Oliveira M."/>
            <person name="Barroco C."/>
            <person name="Mottola C."/>
            <person name="Santos R."/>
            <person name="Lemsaddek A."/>
            <person name="Tavares L."/>
            <person name="Semedo-Lemsaddek T."/>
        </authorList>
    </citation>
    <scope>NUCLEOTIDE SEQUENCE [LARGE SCALE GENOMIC DNA]</scope>
    <source>
        <strain evidence="3 4">PO100/5</strain>
    </source>
</reference>
<evidence type="ECO:0000313" key="4">
    <source>
        <dbReference type="Proteomes" id="UP000195652"/>
    </source>
</evidence>
<dbReference type="AlphaFoldDB" id="A0A7Y4P947"/>
<reference evidence="3 4" key="4">
    <citation type="journal article" date="2020" name="PLoS ONE">
        <title>Taxonomic classification of strain PO100/5 shows a broader geographic distribution and genetic markers of the recently described Corynebacterium silvaticum.</title>
        <authorList>
            <person name="Viana M.V.C."/>
            <person name="Profeta R."/>
            <person name="da Silva A.L."/>
            <person name="Hurtado R."/>
            <person name="Cerqueira J.C."/>
            <person name="Ribeiro B.F.S."/>
            <person name="Almeida M.O."/>
            <person name="Morais-Rodrigues F."/>
            <person name="Soares S.C."/>
            <person name="Oliveira M."/>
            <person name="Tavares L."/>
            <person name="Figueiredo H."/>
            <person name="Wattam A.R."/>
            <person name="Barh D."/>
            <person name="Ghosh P."/>
            <person name="Silva A."/>
            <person name="Azevedo V."/>
        </authorList>
    </citation>
    <scope>NUCLEOTIDE SEQUENCE [LARGE SCALE GENOMIC DNA]</scope>
    <source>
        <strain evidence="3 4">PO100/5</strain>
    </source>
</reference>
<protein>
    <submittedName>
        <fullName evidence="3">Bifunctional oligoribonuclease/PAP phosphatase NrnA</fullName>
    </submittedName>
</protein>
<dbReference type="InterPro" id="IPR038763">
    <property type="entry name" value="DHH_sf"/>
</dbReference>
<dbReference type="Pfam" id="PF02272">
    <property type="entry name" value="DHHA1"/>
    <property type="match status" value="1"/>
</dbReference>
<name>A0A7Y4P947_9CORY</name>
<dbReference type="GeneID" id="75008085"/>
<dbReference type="Gene3D" id="3.10.310.30">
    <property type="match status" value="1"/>
</dbReference>
<dbReference type="Gene3D" id="3.90.1640.10">
    <property type="entry name" value="inorganic pyrophosphatase (n-terminal core)"/>
    <property type="match status" value="1"/>
</dbReference>
<evidence type="ECO:0000259" key="1">
    <source>
        <dbReference type="Pfam" id="PF01368"/>
    </source>
</evidence>
<proteinExistence type="predicted"/>